<dbReference type="SUPFAM" id="SSF55031">
    <property type="entry name" value="Bacterial exopeptidase dimerisation domain"/>
    <property type="match status" value="1"/>
</dbReference>
<dbReference type="NCBIfam" id="TIGR01891">
    <property type="entry name" value="amidohydrolases"/>
    <property type="match status" value="1"/>
</dbReference>
<dbReference type="InterPro" id="IPR017144">
    <property type="entry name" value="Xaa-Arg_dipeptidase"/>
</dbReference>
<feature type="domain" description="Peptidase M20 dimerisation" evidence="2">
    <location>
        <begin position="182"/>
        <end position="272"/>
    </location>
</feature>
<dbReference type="AlphaFoldDB" id="A0A8X6EZW3"/>
<dbReference type="PANTHER" id="PTHR30575:SF0">
    <property type="entry name" value="XAA-ARG DIPEPTIDASE"/>
    <property type="match status" value="1"/>
</dbReference>
<dbReference type="Gene3D" id="3.40.630.10">
    <property type="entry name" value="Zn peptidases"/>
    <property type="match status" value="1"/>
</dbReference>
<dbReference type="GO" id="GO:0016805">
    <property type="term" value="F:dipeptidase activity"/>
    <property type="evidence" value="ECO:0007669"/>
    <property type="project" value="InterPro"/>
</dbReference>
<dbReference type="PIRSF" id="PIRSF037226">
    <property type="entry name" value="Amidohydrolase_ACY1L2_prd"/>
    <property type="match status" value="1"/>
</dbReference>
<keyword evidence="4" id="KW-1185">Reference proteome</keyword>
<dbReference type="EMBL" id="BMAO01020259">
    <property type="protein sequence ID" value="GFQ66037.1"/>
    <property type="molecule type" value="Genomic_DNA"/>
</dbReference>
<dbReference type="CDD" id="cd05672">
    <property type="entry name" value="M20_ACY1L2-like"/>
    <property type="match status" value="1"/>
</dbReference>
<comment type="similarity">
    <text evidence="1">Belongs to the peptidase M20A family.</text>
</comment>
<evidence type="ECO:0000256" key="1">
    <source>
        <dbReference type="PIRNR" id="PIRNR037226"/>
    </source>
</evidence>
<dbReference type="OrthoDB" id="6419776at2759"/>
<name>A0A8X6EZW3_TRICU</name>
<organism evidence="3 4">
    <name type="scientific">Trichonephila clavata</name>
    <name type="common">Joro spider</name>
    <name type="synonym">Nephila clavata</name>
    <dbReference type="NCBI Taxonomy" id="2740835"/>
    <lineage>
        <taxon>Eukaryota</taxon>
        <taxon>Metazoa</taxon>
        <taxon>Ecdysozoa</taxon>
        <taxon>Arthropoda</taxon>
        <taxon>Chelicerata</taxon>
        <taxon>Arachnida</taxon>
        <taxon>Araneae</taxon>
        <taxon>Araneomorphae</taxon>
        <taxon>Entelegynae</taxon>
        <taxon>Araneoidea</taxon>
        <taxon>Nephilidae</taxon>
        <taxon>Trichonephila</taxon>
    </lineage>
</organism>
<dbReference type="InterPro" id="IPR002933">
    <property type="entry name" value="Peptidase_M20"/>
</dbReference>
<gene>
    <name evidence="3" type="primary">PM20D2</name>
    <name evidence="3" type="ORF">TNCT_279481</name>
</gene>
<protein>
    <recommendedName>
        <fullName evidence="1">Peptidase M20 domain-containing protein 2</fullName>
    </recommendedName>
</protein>
<sequence length="406" mass="44018">MTEEDFRIVCSTIDEEKEFLNSVSQDIWSQPELSYKEFQAHEILTSALTRCGFQVERQYVVPTAFKAEYTSKKDFILFNAEGGPVIAVLLEYDALPDIGHACGHNLIAEVGLATSLAIKAAMDADPKLPGKLLILGTPGEEGDGGKIDLLSAGAFRGVDVAMMAHPCQGNISFPPVLSLMPINVDFIGKEAHAAAFPWEGRNALDAAIAAYQNIALLRQHIKPSNRIHVILTKGGVVPNIIPAESRLEMYARSSTISDLEDLVSRITDCVTSGASAAGCTARIQVDRKHCFENLISNKIMGDLYDSYAQRLGIFPTDFSGSVIPTGSTDMGNVSHVIPSIHPFFDIDTKAYNHHKGFADASGDPKAQGPTLQVAKALAMTALQLMRCPDSLRKVKEQFERDVAQGL</sequence>
<dbReference type="Pfam" id="PF01546">
    <property type="entry name" value="Peptidase_M20"/>
    <property type="match status" value="1"/>
</dbReference>
<dbReference type="InterPro" id="IPR036264">
    <property type="entry name" value="Bact_exopeptidase_dim_dom"/>
</dbReference>
<proteinExistence type="inferred from homology"/>
<comment type="caution">
    <text evidence="3">The sequence shown here is derived from an EMBL/GenBank/DDBJ whole genome shotgun (WGS) entry which is preliminary data.</text>
</comment>
<accession>A0A8X6EZW3</accession>
<dbReference type="Pfam" id="PF07687">
    <property type="entry name" value="M20_dimer"/>
    <property type="match status" value="1"/>
</dbReference>
<evidence type="ECO:0000313" key="4">
    <source>
        <dbReference type="Proteomes" id="UP000887116"/>
    </source>
</evidence>
<dbReference type="InterPro" id="IPR052030">
    <property type="entry name" value="Peptidase_M20/M20A_hydrolases"/>
</dbReference>
<dbReference type="InterPro" id="IPR011650">
    <property type="entry name" value="Peptidase_M20_dimer"/>
</dbReference>
<dbReference type="InterPro" id="IPR017439">
    <property type="entry name" value="Amidohydrolase"/>
</dbReference>
<evidence type="ECO:0000313" key="3">
    <source>
        <dbReference type="EMBL" id="GFQ66037.1"/>
    </source>
</evidence>
<reference evidence="3" key="1">
    <citation type="submission" date="2020-07" db="EMBL/GenBank/DDBJ databases">
        <title>Multicomponent nature underlies the extraordinary mechanical properties of spider dragline silk.</title>
        <authorList>
            <person name="Kono N."/>
            <person name="Nakamura H."/>
            <person name="Mori M."/>
            <person name="Yoshida Y."/>
            <person name="Ohtoshi R."/>
            <person name="Malay A.D."/>
            <person name="Moran D.A.P."/>
            <person name="Tomita M."/>
            <person name="Numata K."/>
            <person name="Arakawa K."/>
        </authorList>
    </citation>
    <scope>NUCLEOTIDE SEQUENCE</scope>
</reference>
<dbReference type="Gene3D" id="3.30.70.360">
    <property type="match status" value="1"/>
</dbReference>
<evidence type="ECO:0000259" key="2">
    <source>
        <dbReference type="Pfam" id="PF07687"/>
    </source>
</evidence>
<dbReference type="FunFam" id="3.30.70.360:FF:000004">
    <property type="entry name" value="Peptidase M20 domain-containing protein 2"/>
    <property type="match status" value="1"/>
</dbReference>
<dbReference type="SUPFAM" id="SSF53187">
    <property type="entry name" value="Zn-dependent exopeptidases"/>
    <property type="match status" value="1"/>
</dbReference>
<dbReference type="Proteomes" id="UP000887116">
    <property type="component" value="Unassembled WGS sequence"/>
</dbReference>
<dbReference type="PANTHER" id="PTHR30575">
    <property type="entry name" value="PEPTIDASE M20"/>
    <property type="match status" value="1"/>
</dbReference>